<dbReference type="Gene3D" id="1.20.1420.30">
    <property type="entry name" value="NCX, central ion-binding region"/>
    <property type="match status" value="2"/>
</dbReference>
<keyword evidence="7 12" id="KW-1133">Transmembrane helix</keyword>
<accession>S8D659</accession>
<keyword evidence="10" id="KW-0406">Ion transport</keyword>
<dbReference type="Proteomes" id="UP000015453">
    <property type="component" value="Unassembled WGS sequence"/>
</dbReference>
<keyword evidence="2" id="KW-0813">Transport</keyword>
<evidence type="ECO:0000256" key="3">
    <source>
        <dbReference type="ARBA" id="ARBA00022449"/>
    </source>
</evidence>
<evidence type="ECO:0000256" key="10">
    <source>
        <dbReference type="ARBA" id="ARBA00023201"/>
    </source>
</evidence>
<dbReference type="PANTHER" id="PTHR12266">
    <property type="entry name" value="NA+/CA2+ K+ INDEPENDENT EXCHANGER"/>
    <property type="match status" value="1"/>
</dbReference>
<comment type="subcellular location">
    <subcellularLocation>
        <location evidence="1">Membrane</location>
        <topology evidence="1">Multi-pass membrane protein</topology>
    </subcellularLocation>
</comment>
<name>S8D659_9LAMI</name>
<keyword evidence="5 12" id="KW-0812">Transmembrane</keyword>
<keyword evidence="15" id="KW-1185">Reference proteome</keyword>
<proteinExistence type="inferred from homology"/>
<dbReference type="EMBL" id="AUSU01000658">
    <property type="protein sequence ID" value="EPS72866.1"/>
    <property type="molecule type" value="Genomic_DNA"/>
</dbReference>
<evidence type="ECO:0000256" key="7">
    <source>
        <dbReference type="ARBA" id="ARBA00022989"/>
    </source>
</evidence>
<dbReference type="InterPro" id="IPR004837">
    <property type="entry name" value="NaCa_Exmemb"/>
</dbReference>
<dbReference type="GO" id="GO:0016020">
    <property type="term" value="C:membrane"/>
    <property type="evidence" value="ECO:0007669"/>
    <property type="project" value="UniProtKB-SubCell"/>
</dbReference>
<dbReference type="InterPro" id="IPR051359">
    <property type="entry name" value="CaCA_antiporter"/>
</dbReference>
<feature type="transmembrane region" description="Helical" evidence="12">
    <location>
        <begin position="400"/>
        <end position="423"/>
    </location>
</feature>
<feature type="transmembrane region" description="Helical" evidence="12">
    <location>
        <begin position="119"/>
        <end position="138"/>
    </location>
</feature>
<keyword evidence="10" id="KW-0739">Sodium transport</keyword>
<keyword evidence="3" id="KW-0050">Antiport</keyword>
<keyword evidence="9 12" id="KW-0472">Membrane</keyword>
<feature type="transmembrane region" description="Helical" evidence="12">
    <location>
        <begin position="471"/>
        <end position="489"/>
    </location>
</feature>
<feature type="transmembrane region" description="Helical" evidence="12">
    <location>
        <begin position="150"/>
        <end position="170"/>
    </location>
</feature>
<feature type="domain" description="Sodium/calcium exchanger membrane region" evidence="13">
    <location>
        <begin position="50"/>
        <end position="192"/>
    </location>
</feature>
<keyword evidence="4" id="KW-0633">Potassium transport</keyword>
<reference evidence="14 15" key="1">
    <citation type="journal article" date="2013" name="BMC Genomics">
        <title>The miniature genome of a carnivorous plant Genlisea aurea contains a low number of genes and short non-coding sequences.</title>
        <authorList>
            <person name="Leushkin E.V."/>
            <person name="Sutormin R.A."/>
            <person name="Nabieva E.R."/>
            <person name="Penin A.A."/>
            <person name="Kondrashov A.S."/>
            <person name="Logacheva M.D."/>
        </authorList>
    </citation>
    <scope>NUCLEOTIDE SEQUENCE [LARGE SCALE GENOMIC DNA]</scope>
</reference>
<dbReference type="InterPro" id="IPR044880">
    <property type="entry name" value="NCX_ion-bd_dom_sf"/>
</dbReference>
<evidence type="ECO:0000313" key="14">
    <source>
        <dbReference type="EMBL" id="EPS72866.1"/>
    </source>
</evidence>
<comment type="caution">
    <text evidence="14">The sequence shown here is derived from an EMBL/GenBank/DDBJ whole genome shotgun (WGS) entry which is preliminary data.</text>
</comment>
<feature type="transmembrane region" description="Helical" evidence="12">
    <location>
        <begin position="356"/>
        <end position="379"/>
    </location>
</feature>
<evidence type="ECO:0000313" key="15">
    <source>
        <dbReference type="Proteomes" id="UP000015453"/>
    </source>
</evidence>
<dbReference type="GO" id="GO:0006813">
    <property type="term" value="P:potassium ion transport"/>
    <property type="evidence" value="ECO:0007669"/>
    <property type="project" value="UniProtKB-KW"/>
</dbReference>
<gene>
    <name evidence="14" type="ORF">M569_01890</name>
</gene>
<dbReference type="Pfam" id="PF01699">
    <property type="entry name" value="Na_Ca_ex"/>
    <property type="match status" value="2"/>
</dbReference>
<sequence length="495" mass="54152">GVRELDDYRSKCRYVKTHRACSSKGYLNYLVIFYCTFQGVPVLGYSVLFLWFMILFYVLADTTSEYFCPSVTQISRNLKLSPTIAGTTLLPLGNGAPDVFSSIISFTRSGDEDVGLNSILGGAFFVCCCVVGILCISVSSHQIKIEQASFMRDILFFLFVLCCLLVIILIGKINLWFSLCFVSLYIVYIGLVSVMHLYYKDERVINAPIPILSADELLETPLIDEEKGINFVPVTDEFRWTKLIVSVLQLPLSLPRKLTIPVVTEDKWSKAFAVASSTLAPILLATLYTTQCQETEDFRVIINACSFLCGVVLGGLSLFLTDSSSPPRQLAFLWLTGGFVMSVTWTYIIVEEVVSLVVSLGDIMGISPSILGFTALAWGNSLGDLISNLGMGLKGGEDGAQVAVSGCYAGPLFNTLVGLGLSLVLASWREYPEGLAVAGESDVFETVGFLMGGLVWAVVMVPKREMKLDKFVGVGLLGIYLCFLSLRLVKSMGLL</sequence>
<dbReference type="AlphaFoldDB" id="S8D659"/>
<dbReference type="PANTHER" id="PTHR12266:SF36">
    <property type="entry name" value="OS10G0436900 PROTEIN"/>
    <property type="match status" value="1"/>
</dbReference>
<organism evidence="14 15">
    <name type="scientific">Genlisea aurea</name>
    <dbReference type="NCBI Taxonomy" id="192259"/>
    <lineage>
        <taxon>Eukaryota</taxon>
        <taxon>Viridiplantae</taxon>
        <taxon>Streptophyta</taxon>
        <taxon>Embryophyta</taxon>
        <taxon>Tracheophyta</taxon>
        <taxon>Spermatophyta</taxon>
        <taxon>Magnoliopsida</taxon>
        <taxon>eudicotyledons</taxon>
        <taxon>Gunneridae</taxon>
        <taxon>Pentapetalae</taxon>
        <taxon>asterids</taxon>
        <taxon>lamiids</taxon>
        <taxon>Lamiales</taxon>
        <taxon>Lentibulariaceae</taxon>
        <taxon>Genlisea</taxon>
    </lineage>
</organism>
<feature type="non-terminal residue" evidence="14">
    <location>
        <position position="1"/>
    </location>
</feature>
<dbReference type="GO" id="GO:0015297">
    <property type="term" value="F:antiporter activity"/>
    <property type="evidence" value="ECO:0007669"/>
    <property type="project" value="UniProtKB-KW"/>
</dbReference>
<evidence type="ECO:0000256" key="1">
    <source>
        <dbReference type="ARBA" id="ARBA00004141"/>
    </source>
</evidence>
<comment type="similarity">
    <text evidence="11">Belongs to the Ca(2+):cation antiporter (CaCA) (TC 2.A.19) family. Cation/calcium exchanger (CCX) subfamily.</text>
</comment>
<keyword evidence="6" id="KW-0630">Potassium</keyword>
<evidence type="ECO:0000256" key="4">
    <source>
        <dbReference type="ARBA" id="ARBA00022538"/>
    </source>
</evidence>
<dbReference type="GO" id="GO:0008324">
    <property type="term" value="F:monoatomic cation transmembrane transporter activity"/>
    <property type="evidence" value="ECO:0007669"/>
    <property type="project" value="TreeGrafter"/>
</dbReference>
<feature type="transmembrane region" description="Helical" evidence="12">
    <location>
        <begin position="443"/>
        <end position="459"/>
    </location>
</feature>
<protein>
    <recommendedName>
        <fullName evidence="13">Sodium/calcium exchanger membrane region domain-containing protein</fullName>
    </recommendedName>
</protein>
<feature type="transmembrane region" description="Helical" evidence="12">
    <location>
        <begin position="300"/>
        <end position="320"/>
    </location>
</feature>
<dbReference type="OrthoDB" id="407410at2759"/>
<feature type="transmembrane region" description="Helical" evidence="12">
    <location>
        <begin position="332"/>
        <end position="350"/>
    </location>
</feature>
<feature type="transmembrane region" description="Helical" evidence="12">
    <location>
        <begin position="26"/>
        <end position="59"/>
    </location>
</feature>
<feature type="transmembrane region" description="Helical" evidence="12">
    <location>
        <begin position="176"/>
        <end position="199"/>
    </location>
</feature>
<evidence type="ECO:0000256" key="9">
    <source>
        <dbReference type="ARBA" id="ARBA00023136"/>
    </source>
</evidence>
<keyword evidence="8" id="KW-0915">Sodium</keyword>
<feature type="domain" description="Sodium/calcium exchanger membrane region" evidence="13">
    <location>
        <begin position="335"/>
        <end position="488"/>
    </location>
</feature>
<dbReference type="GO" id="GO:0006814">
    <property type="term" value="P:sodium ion transport"/>
    <property type="evidence" value="ECO:0007669"/>
    <property type="project" value="UniProtKB-KW"/>
</dbReference>
<evidence type="ECO:0000256" key="6">
    <source>
        <dbReference type="ARBA" id="ARBA00022958"/>
    </source>
</evidence>
<evidence type="ECO:0000256" key="12">
    <source>
        <dbReference type="SAM" id="Phobius"/>
    </source>
</evidence>
<feature type="non-terminal residue" evidence="14">
    <location>
        <position position="495"/>
    </location>
</feature>
<evidence type="ECO:0000259" key="13">
    <source>
        <dbReference type="Pfam" id="PF01699"/>
    </source>
</evidence>
<evidence type="ECO:0000256" key="2">
    <source>
        <dbReference type="ARBA" id="ARBA00022448"/>
    </source>
</evidence>
<evidence type="ECO:0000256" key="5">
    <source>
        <dbReference type="ARBA" id="ARBA00022692"/>
    </source>
</evidence>
<evidence type="ECO:0000256" key="8">
    <source>
        <dbReference type="ARBA" id="ARBA00023053"/>
    </source>
</evidence>
<evidence type="ECO:0000256" key="11">
    <source>
        <dbReference type="ARBA" id="ARBA00038187"/>
    </source>
</evidence>